<evidence type="ECO:0000256" key="1">
    <source>
        <dbReference type="ARBA" id="ARBA00002486"/>
    </source>
</evidence>
<dbReference type="SUPFAM" id="SSF53067">
    <property type="entry name" value="Actin-like ATPase domain"/>
    <property type="match status" value="1"/>
</dbReference>
<keyword evidence="3" id="KW-0859">Xylose metabolism</keyword>
<organism evidence="4 5">
    <name type="scientific">Virgibacillus siamensis</name>
    <dbReference type="NCBI Taxonomy" id="480071"/>
    <lineage>
        <taxon>Bacteria</taxon>
        <taxon>Bacillati</taxon>
        <taxon>Bacillota</taxon>
        <taxon>Bacilli</taxon>
        <taxon>Bacillales</taxon>
        <taxon>Bacillaceae</taxon>
        <taxon>Virgibacillus</taxon>
    </lineage>
</organism>
<comment type="similarity">
    <text evidence="2">Belongs to the ROK (NagC/XylR) family.</text>
</comment>
<sequence>MIKRNIINRYSKNTRSVIKYVREKGPISRADLSVQMNISQPTMTRIIEKLVKAKILKEKGLGTSSGGRRPILLEFNKNCSYAIGVELGRSDIKVALTDLEGNLLSFVMKETTQQYTIKDIVQLVEDSINSILYKTEVEASYILGVGVGMPGPLNETGDGRLSPPNFYGEHDVALKDILENKLSFPVTIDNDANVAALAEKWFGNGMEIENFAYIMADVGVGSGLIIHNDIYRGINGEAGELGHSTIDVFGEKCTCGNYGCLETFISLSAILNRFKKRLKLSTKAEHSMFHQNTNLITFEDILSASKKGSTIASQILEEIGLYLGVGIANLINLYAPETVIIGGKIGSSHPIIIKKTEEILQTRVTGIRGRNTKVFQSDLQNGVVLGAAALVIHRTFY</sequence>
<dbReference type="Proteomes" id="UP001500866">
    <property type="component" value="Unassembled WGS sequence"/>
</dbReference>
<dbReference type="Pfam" id="PF00480">
    <property type="entry name" value="ROK"/>
    <property type="match status" value="1"/>
</dbReference>
<dbReference type="SUPFAM" id="SSF46785">
    <property type="entry name" value="Winged helix' DNA-binding domain"/>
    <property type="match status" value="1"/>
</dbReference>
<dbReference type="CDD" id="cd24059">
    <property type="entry name" value="ASKHA_NBD_ROK_TM1224-like"/>
    <property type="match status" value="1"/>
</dbReference>
<name>A0ABP3RCX0_9BACI</name>
<evidence type="ECO:0000313" key="4">
    <source>
        <dbReference type="EMBL" id="GAA0607801.1"/>
    </source>
</evidence>
<dbReference type="Pfam" id="PF13412">
    <property type="entry name" value="HTH_24"/>
    <property type="match status" value="1"/>
</dbReference>
<evidence type="ECO:0000256" key="2">
    <source>
        <dbReference type="ARBA" id="ARBA00006479"/>
    </source>
</evidence>
<keyword evidence="5" id="KW-1185">Reference proteome</keyword>
<keyword evidence="3" id="KW-0119">Carbohydrate metabolism</keyword>
<protein>
    <submittedName>
        <fullName evidence="4">Xylose repressor</fullName>
    </submittedName>
</protein>
<dbReference type="InterPro" id="IPR036390">
    <property type="entry name" value="WH_DNA-bd_sf"/>
</dbReference>
<dbReference type="InterPro" id="IPR036388">
    <property type="entry name" value="WH-like_DNA-bd_sf"/>
</dbReference>
<dbReference type="EMBL" id="BAAADS010000018">
    <property type="protein sequence ID" value="GAA0607801.1"/>
    <property type="molecule type" value="Genomic_DNA"/>
</dbReference>
<comment type="function">
    <text evidence="1">Transcriptional repressor of xylose-utilizing enzymes.</text>
</comment>
<dbReference type="PANTHER" id="PTHR18964">
    <property type="entry name" value="ROK (REPRESSOR, ORF, KINASE) FAMILY"/>
    <property type="match status" value="1"/>
</dbReference>
<dbReference type="InterPro" id="IPR000600">
    <property type="entry name" value="ROK"/>
</dbReference>
<accession>A0ABP3RCX0</accession>
<dbReference type="InterPro" id="IPR043129">
    <property type="entry name" value="ATPase_NBD"/>
</dbReference>
<reference evidence="5" key="1">
    <citation type="journal article" date="2019" name="Int. J. Syst. Evol. Microbiol.">
        <title>The Global Catalogue of Microorganisms (GCM) 10K type strain sequencing project: providing services to taxonomists for standard genome sequencing and annotation.</title>
        <authorList>
            <consortium name="The Broad Institute Genomics Platform"/>
            <consortium name="The Broad Institute Genome Sequencing Center for Infectious Disease"/>
            <person name="Wu L."/>
            <person name="Ma J."/>
        </authorList>
    </citation>
    <scope>NUCLEOTIDE SEQUENCE [LARGE SCALE GENOMIC DNA]</scope>
    <source>
        <strain evidence="5">JCM 15395</strain>
    </source>
</reference>
<dbReference type="Gene3D" id="1.10.10.10">
    <property type="entry name" value="Winged helix-like DNA-binding domain superfamily/Winged helix DNA-binding domain"/>
    <property type="match status" value="1"/>
</dbReference>
<dbReference type="PANTHER" id="PTHR18964:SF149">
    <property type="entry name" value="BIFUNCTIONAL UDP-N-ACETYLGLUCOSAMINE 2-EPIMERASE_N-ACETYLMANNOSAMINE KINASE"/>
    <property type="match status" value="1"/>
</dbReference>
<evidence type="ECO:0000256" key="3">
    <source>
        <dbReference type="ARBA" id="ARBA00022629"/>
    </source>
</evidence>
<evidence type="ECO:0000313" key="5">
    <source>
        <dbReference type="Proteomes" id="UP001500866"/>
    </source>
</evidence>
<proteinExistence type="inferred from homology"/>
<comment type="caution">
    <text evidence="4">The sequence shown here is derived from an EMBL/GenBank/DDBJ whole genome shotgun (WGS) entry which is preliminary data.</text>
</comment>
<dbReference type="RefSeq" id="WP_343813951.1">
    <property type="nucleotide sequence ID" value="NZ_BAAADS010000018.1"/>
</dbReference>
<dbReference type="Gene3D" id="3.30.420.40">
    <property type="match status" value="2"/>
</dbReference>
<gene>
    <name evidence="4" type="ORF">GCM10009001_26410</name>
</gene>